<sequence length="48" mass="5279">MQFLHALLDPEHDRINDVAECANVPQRGIEPLVQCFGGSMPSGANIRM</sequence>
<protein>
    <submittedName>
        <fullName evidence="1">Uncharacterized protein</fullName>
    </submittedName>
</protein>
<keyword evidence="2" id="KW-1185">Reference proteome</keyword>
<name>M2B5U6_9BACT</name>
<organism evidence="1 2">
    <name type="scientific">Rhodopirellula europaea 6C</name>
    <dbReference type="NCBI Taxonomy" id="1263867"/>
    <lineage>
        <taxon>Bacteria</taxon>
        <taxon>Pseudomonadati</taxon>
        <taxon>Planctomycetota</taxon>
        <taxon>Planctomycetia</taxon>
        <taxon>Pirellulales</taxon>
        <taxon>Pirellulaceae</taxon>
        <taxon>Rhodopirellula</taxon>
    </lineage>
</organism>
<proteinExistence type="predicted"/>
<dbReference type="EMBL" id="ANMO01000094">
    <property type="protein sequence ID" value="EMB17569.1"/>
    <property type="molecule type" value="Genomic_DNA"/>
</dbReference>
<evidence type="ECO:0000313" key="2">
    <source>
        <dbReference type="Proteomes" id="UP000011529"/>
    </source>
</evidence>
<evidence type="ECO:0000313" key="1">
    <source>
        <dbReference type="EMBL" id="EMB17569.1"/>
    </source>
</evidence>
<dbReference type="AlphaFoldDB" id="M2B5U6"/>
<gene>
    <name evidence="1" type="ORF">RE6C_01640</name>
</gene>
<comment type="caution">
    <text evidence="1">The sequence shown here is derived from an EMBL/GenBank/DDBJ whole genome shotgun (WGS) entry which is preliminary data.</text>
</comment>
<reference evidence="1" key="2">
    <citation type="journal article" date="2013" name="Mar. Genomics">
        <title>Expression of sulfatases in Rhodopirellula baltica and the diversity of sulfatases in the genus Rhodopirellula.</title>
        <authorList>
            <person name="Wegner C.E."/>
            <person name="Richter-Heitmann T."/>
            <person name="Klindworth A."/>
            <person name="Klockow C."/>
            <person name="Richter M."/>
            <person name="Achstetter T."/>
            <person name="Glockner F.O."/>
            <person name="Harder J."/>
        </authorList>
    </citation>
    <scope>NUCLEOTIDE SEQUENCE [LARGE SCALE GENOMIC DNA]</scope>
    <source>
        <strain evidence="1">6C</strain>
    </source>
</reference>
<accession>M2B5U6</accession>
<dbReference type="Proteomes" id="UP000011529">
    <property type="component" value="Unassembled WGS sequence"/>
</dbReference>
<dbReference type="PATRIC" id="fig|1263867.3.peg.1740"/>
<reference evidence="1" key="1">
    <citation type="submission" date="2012-11" db="EMBL/GenBank/DDBJ databases">
        <title>Permanent draft genomes of Rhodopirellula europaea strain SH398 and 6C.</title>
        <authorList>
            <person name="Richter M."/>
            <person name="Richter-Heitmann T."/>
            <person name="Frank C."/>
            <person name="Harder J."/>
            <person name="Glockner F.O."/>
        </authorList>
    </citation>
    <scope>NUCLEOTIDE SEQUENCE</scope>
    <source>
        <strain evidence="1">6C</strain>
    </source>
</reference>